<reference evidence="10 11" key="1">
    <citation type="submission" date="2017-09" db="EMBL/GenBank/DDBJ databases">
        <title>Depth-based differentiation of microbial function through sediment-hosted aquifers and enrichment of novel symbionts in the deep terrestrial subsurface.</title>
        <authorList>
            <person name="Probst A.J."/>
            <person name="Ladd B."/>
            <person name="Jarett J.K."/>
            <person name="Geller-Mcgrath D.E."/>
            <person name="Sieber C.M."/>
            <person name="Emerson J.B."/>
            <person name="Anantharaman K."/>
            <person name="Thomas B.C."/>
            <person name="Malmstrom R."/>
            <person name="Stieglmeier M."/>
            <person name="Klingl A."/>
            <person name="Woyke T."/>
            <person name="Ryan C.M."/>
            <person name="Banfield J.F."/>
        </authorList>
    </citation>
    <scope>NUCLEOTIDE SEQUENCE [LARGE SCALE GENOMIC DNA]</scope>
    <source>
        <strain evidence="10">CG07_land_8_20_14_0_80_42_15</strain>
    </source>
</reference>
<keyword evidence="4 8" id="KW-0028">Amino-acid biosynthesis</keyword>
<feature type="active site" evidence="9">
    <location>
        <position position="82"/>
    </location>
</feature>
<dbReference type="PANTHER" id="PTHR31689:SF0">
    <property type="entry name" value="DIAMINOPIMELATE EPIMERASE"/>
    <property type="match status" value="1"/>
</dbReference>
<evidence type="ECO:0000256" key="6">
    <source>
        <dbReference type="ARBA" id="ARBA00023235"/>
    </source>
</evidence>
<evidence type="ECO:0000256" key="8">
    <source>
        <dbReference type="HAMAP-Rule" id="MF_00197"/>
    </source>
</evidence>
<dbReference type="AlphaFoldDB" id="A0A2J0KTQ6"/>
<gene>
    <name evidence="8" type="primary">dapF</name>
    <name evidence="10" type="ORF">COS99_03600</name>
</gene>
<dbReference type="InterPro" id="IPR001653">
    <property type="entry name" value="DAP_epimerase_DapF"/>
</dbReference>
<organism evidence="10 11">
    <name type="scientific">Candidatus Aquitaenariimonas noxiae</name>
    <dbReference type="NCBI Taxonomy" id="1974741"/>
    <lineage>
        <taxon>Bacteria</taxon>
        <taxon>Pseudomonadati</taxon>
        <taxon>Candidatus Omnitrophota</taxon>
        <taxon>Candidatus Aquitaenariimonas</taxon>
    </lineage>
</organism>
<feature type="active site" description="Proton acceptor" evidence="8">
    <location>
        <position position="211"/>
    </location>
</feature>
<feature type="binding site" evidence="8">
    <location>
        <position position="73"/>
    </location>
    <ligand>
        <name>substrate</name>
    </ligand>
</feature>
<feature type="binding site" evidence="8">
    <location>
        <position position="14"/>
    </location>
    <ligand>
        <name>substrate</name>
    </ligand>
</feature>
<comment type="function">
    <text evidence="8">Catalyzes the stereoinversion of LL-2,6-diaminopimelate (L,L-DAP) to meso-diaminopimelate (meso-DAP), a precursor of L-lysine and an essential component of the bacterial peptidoglycan.</text>
</comment>
<comment type="catalytic activity">
    <reaction evidence="7 8">
        <text>(2S,6S)-2,6-diaminopimelate = meso-2,6-diaminopimelate</text>
        <dbReference type="Rhea" id="RHEA:15393"/>
        <dbReference type="ChEBI" id="CHEBI:57609"/>
        <dbReference type="ChEBI" id="CHEBI:57791"/>
        <dbReference type="EC" id="5.1.1.7"/>
    </reaction>
</comment>
<evidence type="ECO:0000256" key="3">
    <source>
        <dbReference type="ARBA" id="ARBA00013080"/>
    </source>
</evidence>
<dbReference type="InterPro" id="IPR018510">
    <property type="entry name" value="DAP_epimerase_AS"/>
</dbReference>
<feature type="binding site" evidence="8">
    <location>
        <begin position="212"/>
        <end position="213"/>
    </location>
    <ligand>
        <name>substrate</name>
    </ligand>
</feature>
<evidence type="ECO:0000313" key="10">
    <source>
        <dbReference type="EMBL" id="PIU41785.1"/>
    </source>
</evidence>
<comment type="similarity">
    <text evidence="2 8">Belongs to the diaminopimelate epimerase family.</text>
</comment>
<comment type="pathway">
    <text evidence="1 8">Amino-acid biosynthesis; L-lysine biosynthesis via DAP pathway; DL-2,6-diaminopimelate from LL-2,6-diaminopimelate: step 1/1.</text>
</comment>
<evidence type="ECO:0000256" key="7">
    <source>
        <dbReference type="ARBA" id="ARBA00051712"/>
    </source>
</evidence>
<dbReference type="GO" id="GO:0009089">
    <property type="term" value="P:lysine biosynthetic process via diaminopimelate"/>
    <property type="evidence" value="ECO:0007669"/>
    <property type="project" value="UniProtKB-UniRule"/>
</dbReference>
<feature type="binding site" evidence="8">
    <location>
        <position position="183"/>
    </location>
    <ligand>
        <name>substrate</name>
    </ligand>
</feature>
<keyword evidence="8" id="KW-0963">Cytoplasm</keyword>
<comment type="caution">
    <text evidence="8">Lacks conserved residue(s) required for the propagation of feature annotation.</text>
</comment>
<feature type="binding site" evidence="8">
    <location>
        <begin position="201"/>
        <end position="202"/>
    </location>
    <ligand>
        <name>substrate</name>
    </ligand>
</feature>
<evidence type="ECO:0000256" key="5">
    <source>
        <dbReference type="ARBA" id="ARBA00023154"/>
    </source>
</evidence>
<comment type="subcellular location">
    <subcellularLocation>
        <location evidence="8">Cytoplasm</location>
    </subcellularLocation>
</comment>
<feature type="site" description="Could be important to modulate the pK values of the two catalytic cysteine residues" evidence="8">
    <location>
        <position position="201"/>
    </location>
</feature>
<comment type="subunit">
    <text evidence="8">Homodimer.</text>
</comment>
<feature type="binding site" evidence="8">
    <location>
        <begin position="83"/>
        <end position="84"/>
    </location>
    <ligand>
        <name>substrate</name>
    </ligand>
</feature>
<feature type="active site" description="Proton donor" evidence="8">
    <location>
        <position position="82"/>
    </location>
</feature>
<protein>
    <recommendedName>
        <fullName evidence="3 8">Diaminopimelate epimerase</fullName>
        <shortName evidence="8">DAP epimerase</shortName>
        <ecNumber evidence="3 8">5.1.1.7</ecNumber>
    </recommendedName>
    <alternativeName>
        <fullName evidence="8">PLP-independent amino acid racemase</fullName>
    </alternativeName>
</protein>
<evidence type="ECO:0000313" key="11">
    <source>
        <dbReference type="Proteomes" id="UP000230052"/>
    </source>
</evidence>
<dbReference type="SUPFAM" id="SSF54506">
    <property type="entry name" value="Diaminopimelate epimerase-like"/>
    <property type="match status" value="2"/>
</dbReference>
<dbReference type="NCBIfam" id="TIGR00652">
    <property type="entry name" value="DapF"/>
    <property type="match status" value="1"/>
</dbReference>
<dbReference type="GO" id="GO:0008837">
    <property type="term" value="F:diaminopimelate epimerase activity"/>
    <property type="evidence" value="ECO:0007669"/>
    <property type="project" value="UniProtKB-UniRule"/>
</dbReference>
<comment type="caution">
    <text evidence="10">The sequence shown here is derived from an EMBL/GenBank/DDBJ whole genome shotgun (WGS) entry which is preliminary data.</text>
</comment>
<sequence>MKEIKFTKLVASGNDFVLVDSRKNKVAKWSSGQVVKWPDFAKKVCRQKLGVSADGLLVLEDSNKADVKMRIINPDGSEVTMCGNGSRCVALYCGKRIIKIETGAGILRAELKGKNIAKVRMTDPKDLKINLSITLKGKKYHVHHINTGVPHVIMFVDNIDNFDVKGMGREIRYHKAFRPKGANADFVKFINKRSLYIRTYERGVEDETLACGTGACASAIMASLLKSAISPVSVRTKSGEVLKIYFDKEKKSVKNVCLEGEAKKVYEGKIDY</sequence>
<accession>A0A2J0KTQ6</accession>
<dbReference type="Proteomes" id="UP000230052">
    <property type="component" value="Unassembled WGS sequence"/>
</dbReference>
<dbReference type="EC" id="5.1.1.7" evidence="3 8"/>
<dbReference type="HAMAP" id="MF_00197">
    <property type="entry name" value="DAP_epimerase"/>
    <property type="match status" value="1"/>
</dbReference>
<evidence type="ECO:0000256" key="4">
    <source>
        <dbReference type="ARBA" id="ARBA00022605"/>
    </source>
</evidence>
<dbReference type="UniPathway" id="UPA00034">
    <property type="reaction ID" value="UER00025"/>
</dbReference>
<dbReference type="GO" id="GO:0005829">
    <property type="term" value="C:cytosol"/>
    <property type="evidence" value="ECO:0007669"/>
    <property type="project" value="TreeGrafter"/>
</dbReference>
<dbReference type="Pfam" id="PF01678">
    <property type="entry name" value="DAP_epimerase"/>
    <property type="match status" value="2"/>
</dbReference>
<keyword evidence="5 8" id="KW-0457">Lysine biosynthesis</keyword>
<dbReference type="EMBL" id="PEWV01000033">
    <property type="protein sequence ID" value="PIU41785.1"/>
    <property type="molecule type" value="Genomic_DNA"/>
</dbReference>
<evidence type="ECO:0000256" key="1">
    <source>
        <dbReference type="ARBA" id="ARBA00005196"/>
    </source>
</evidence>
<dbReference type="PANTHER" id="PTHR31689">
    <property type="entry name" value="DIAMINOPIMELATE EPIMERASE, CHLOROPLASTIC"/>
    <property type="match status" value="1"/>
</dbReference>
<evidence type="ECO:0000256" key="2">
    <source>
        <dbReference type="ARBA" id="ARBA00010219"/>
    </source>
</evidence>
<proteinExistence type="inferred from homology"/>
<dbReference type="Gene3D" id="3.10.310.10">
    <property type="entry name" value="Diaminopimelate Epimerase, Chain A, domain 1"/>
    <property type="match status" value="2"/>
</dbReference>
<name>A0A2J0KTQ6_9BACT</name>
<dbReference type="PROSITE" id="PS01326">
    <property type="entry name" value="DAP_EPIMERASE"/>
    <property type="match status" value="1"/>
</dbReference>
<keyword evidence="6 8" id="KW-0413">Isomerase</keyword>
<evidence type="ECO:0000256" key="9">
    <source>
        <dbReference type="PROSITE-ProRule" id="PRU10125"/>
    </source>
</evidence>
<feature type="site" description="Could be important to modulate the pK values of the two catalytic cysteine residues" evidence="8">
    <location>
        <position position="151"/>
    </location>
</feature>